<keyword evidence="1" id="KW-0560">Oxidoreductase</keyword>
<sequence length="301" mass="31692">MQRFGLFGTGHWAAETHAAALTAHPKAQLAGIWGRDPDKAKALGQRYGVPAFDDVEKLIEMVDAVAVALPPDIQADIAVQAANAGKHLLLDKPLSLSLPDAERVVSATARAGVASLVFFTNRFHANVAGFLASTAAAGGWYGARATMYASIFEPGNPYGASPWRRERGGLWDIGPHALSIIVPVLGRVTQVAAMNGPRDTVHLLLSHVGGATSTLSLTLNASPSARAFDFVFYGENGIESVPRGDGTAVQALSLALDQLTEAVDSGARDHQCDVRFGREVVAVLDAAEAARRQGRTVRLPG</sequence>
<evidence type="ECO:0000259" key="3">
    <source>
        <dbReference type="Pfam" id="PF22725"/>
    </source>
</evidence>
<dbReference type="EMBL" id="RBKT01000001">
    <property type="protein sequence ID" value="RKR88147.1"/>
    <property type="molecule type" value="Genomic_DNA"/>
</dbReference>
<proteinExistence type="predicted"/>
<dbReference type="RefSeq" id="WP_121156804.1">
    <property type="nucleotide sequence ID" value="NZ_RBKT01000001.1"/>
</dbReference>
<dbReference type="InterPro" id="IPR055170">
    <property type="entry name" value="GFO_IDH_MocA-like_dom"/>
</dbReference>
<dbReference type="InterPro" id="IPR000683">
    <property type="entry name" value="Gfo/Idh/MocA-like_OxRdtase_N"/>
</dbReference>
<dbReference type="Pfam" id="PF01408">
    <property type="entry name" value="GFO_IDH_MocA"/>
    <property type="match status" value="1"/>
</dbReference>
<dbReference type="GO" id="GO:0016491">
    <property type="term" value="F:oxidoreductase activity"/>
    <property type="evidence" value="ECO:0007669"/>
    <property type="project" value="UniProtKB-KW"/>
</dbReference>
<feature type="domain" description="GFO/IDH/MocA-like oxidoreductase" evidence="3">
    <location>
        <begin position="142"/>
        <end position="237"/>
    </location>
</feature>
<evidence type="ECO:0000313" key="4">
    <source>
        <dbReference type="EMBL" id="RKR88147.1"/>
    </source>
</evidence>
<comment type="caution">
    <text evidence="4">The sequence shown here is derived from an EMBL/GenBank/DDBJ whole genome shotgun (WGS) entry which is preliminary data.</text>
</comment>
<evidence type="ECO:0000259" key="2">
    <source>
        <dbReference type="Pfam" id="PF01408"/>
    </source>
</evidence>
<evidence type="ECO:0000256" key="1">
    <source>
        <dbReference type="ARBA" id="ARBA00023002"/>
    </source>
</evidence>
<dbReference type="Pfam" id="PF22725">
    <property type="entry name" value="GFO_IDH_MocA_C3"/>
    <property type="match status" value="1"/>
</dbReference>
<dbReference type="PANTHER" id="PTHR43818:SF11">
    <property type="entry name" value="BCDNA.GH03377"/>
    <property type="match status" value="1"/>
</dbReference>
<dbReference type="Gene3D" id="3.40.50.720">
    <property type="entry name" value="NAD(P)-binding Rossmann-like Domain"/>
    <property type="match status" value="1"/>
</dbReference>
<dbReference type="PANTHER" id="PTHR43818">
    <property type="entry name" value="BCDNA.GH03377"/>
    <property type="match status" value="1"/>
</dbReference>
<dbReference type="Gene3D" id="3.30.360.10">
    <property type="entry name" value="Dihydrodipicolinate Reductase, domain 2"/>
    <property type="match status" value="1"/>
</dbReference>
<keyword evidence="5" id="KW-1185">Reference proteome</keyword>
<organism evidence="4 5">
    <name type="scientific">Micromonospora pisi</name>
    <dbReference type="NCBI Taxonomy" id="589240"/>
    <lineage>
        <taxon>Bacteria</taxon>
        <taxon>Bacillati</taxon>
        <taxon>Actinomycetota</taxon>
        <taxon>Actinomycetes</taxon>
        <taxon>Micromonosporales</taxon>
        <taxon>Micromonosporaceae</taxon>
        <taxon>Micromonospora</taxon>
    </lineage>
</organism>
<dbReference type="SUPFAM" id="SSF55347">
    <property type="entry name" value="Glyceraldehyde-3-phosphate dehydrogenase-like, C-terminal domain"/>
    <property type="match status" value="1"/>
</dbReference>
<feature type="domain" description="Gfo/Idh/MocA-like oxidoreductase N-terminal" evidence="2">
    <location>
        <begin position="3"/>
        <end position="116"/>
    </location>
</feature>
<gene>
    <name evidence="4" type="ORF">BDK92_2454</name>
</gene>
<dbReference type="OrthoDB" id="3815872at2"/>
<protein>
    <submittedName>
        <fullName evidence="4">Putative dehydrogenase</fullName>
    </submittedName>
</protein>
<accession>A0A495JGW5</accession>
<dbReference type="InterPro" id="IPR036291">
    <property type="entry name" value="NAD(P)-bd_dom_sf"/>
</dbReference>
<dbReference type="AlphaFoldDB" id="A0A495JGW5"/>
<dbReference type="InterPro" id="IPR050463">
    <property type="entry name" value="Gfo/Idh/MocA_oxidrdct_glycsds"/>
</dbReference>
<dbReference type="SUPFAM" id="SSF51735">
    <property type="entry name" value="NAD(P)-binding Rossmann-fold domains"/>
    <property type="match status" value="1"/>
</dbReference>
<dbReference type="Proteomes" id="UP000277671">
    <property type="component" value="Unassembled WGS sequence"/>
</dbReference>
<evidence type="ECO:0000313" key="5">
    <source>
        <dbReference type="Proteomes" id="UP000277671"/>
    </source>
</evidence>
<reference evidence="4 5" key="1">
    <citation type="submission" date="2018-10" db="EMBL/GenBank/DDBJ databases">
        <title>Sequencing the genomes of 1000 actinobacteria strains.</title>
        <authorList>
            <person name="Klenk H.-P."/>
        </authorList>
    </citation>
    <scope>NUCLEOTIDE SEQUENCE [LARGE SCALE GENOMIC DNA]</scope>
    <source>
        <strain evidence="4 5">DSM 45175</strain>
    </source>
</reference>
<dbReference type="GO" id="GO:0000166">
    <property type="term" value="F:nucleotide binding"/>
    <property type="evidence" value="ECO:0007669"/>
    <property type="project" value="InterPro"/>
</dbReference>
<name>A0A495JGW5_9ACTN</name>